<protein>
    <recommendedName>
        <fullName evidence="4">G-protein coupled receptors family 1 profile domain-containing protein</fullName>
    </recommendedName>
</protein>
<feature type="transmembrane region" description="Helical" evidence="1">
    <location>
        <begin position="241"/>
        <end position="258"/>
    </location>
</feature>
<feature type="transmembrane region" description="Helical" evidence="1">
    <location>
        <begin position="123"/>
        <end position="142"/>
    </location>
</feature>
<name>A0A5C3LX44_9AGAR</name>
<sequence length="318" mass="35575">MDGSEVPELGYLAPVYLGLHIAGGQVGLPIIIATFLLAKNVTRHPSLINFCITWVIYSVCYCILGDVNDINSPVCFAQSALIHGAPTMSAVSTLVVVVEIWWTFREPTASRGTRWPRNTRLTLGLTLPYIAFVVFTLISGVLQNQHPDLLITNGLYCTYAGDPFRRWGVSVFCVTMLILIIIFEIAIGVRFYRLYRQIRSVFPLADRKTSPTLVIRVLIFNLYSVITLSAGILFLTDTLRAWPFMVQAALPITATIIFGTQQDLFKAWCFCRRKPNIESNTASNESIPTFRRHDSLMLTDSSTSTPSNVILMTPRDMV</sequence>
<feature type="transmembrane region" description="Helical" evidence="1">
    <location>
        <begin position="47"/>
        <end position="68"/>
    </location>
</feature>
<organism evidence="2 3">
    <name type="scientific">Crucibulum laeve</name>
    <dbReference type="NCBI Taxonomy" id="68775"/>
    <lineage>
        <taxon>Eukaryota</taxon>
        <taxon>Fungi</taxon>
        <taxon>Dikarya</taxon>
        <taxon>Basidiomycota</taxon>
        <taxon>Agaricomycotina</taxon>
        <taxon>Agaricomycetes</taxon>
        <taxon>Agaricomycetidae</taxon>
        <taxon>Agaricales</taxon>
        <taxon>Agaricineae</taxon>
        <taxon>Nidulariaceae</taxon>
        <taxon>Crucibulum</taxon>
    </lineage>
</organism>
<evidence type="ECO:0000313" key="3">
    <source>
        <dbReference type="Proteomes" id="UP000308652"/>
    </source>
</evidence>
<feature type="transmembrane region" description="Helical" evidence="1">
    <location>
        <begin position="15"/>
        <end position="38"/>
    </location>
</feature>
<keyword evidence="1" id="KW-0812">Transmembrane</keyword>
<reference evidence="2 3" key="1">
    <citation type="journal article" date="2019" name="Nat. Ecol. Evol.">
        <title>Megaphylogeny resolves global patterns of mushroom evolution.</title>
        <authorList>
            <person name="Varga T."/>
            <person name="Krizsan K."/>
            <person name="Foldi C."/>
            <person name="Dima B."/>
            <person name="Sanchez-Garcia M."/>
            <person name="Sanchez-Ramirez S."/>
            <person name="Szollosi G.J."/>
            <person name="Szarkandi J.G."/>
            <person name="Papp V."/>
            <person name="Albert L."/>
            <person name="Andreopoulos W."/>
            <person name="Angelini C."/>
            <person name="Antonin V."/>
            <person name="Barry K.W."/>
            <person name="Bougher N.L."/>
            <person name="Buchanan P."/>
            <person name="Buyck B."/>
            <person name="Bense V."/>
            <person name="Catcheside P."/>
            <person name="Chovatia M."/>
            <person name="Cooper J."/>
            <person name="Damon W."/>
            <person name="Desjardin D."/>
            <person name="Finy P."/>
            <person name="Geml J."/>
            <person name="Haridas S."/>
            <person name="Hughes K."/>
            <person name="Justo A."/>
            <person name="Karasinski D."/>
            <person name="Kautmanova I."/>
            <person name="Kiss B."/>
            <person name="Kocsube S."/>
            <person name="Kotiranta H."/>
            <person name="LaButti K.M."/>
            <person name="Lechner B.E."/>
            <person name="Liimatainen K."/>
            <person name="Lipzen A."/>
            <person name="Lukacs Z."/>
            <person name="Mihaltcheva S."/>
            <person name="Morgado L.N."/>
            <person name="Niskanen T."/>
            <person name="Noordeloos M.E."/>
            <person name="Ohm R.A."/>
            <person name="Ortiz-Santana B."/>
            <person name="Ovrebo C."/>
            <person name="Racz N."/>
            <person name="Riley R."/>
            <person name="Savchenko A."/>
            <person name="Shiryaev A."/>
            <person name="Soop K."/>
            <person name="Spirin V."/>
            <person name="Szebenyi C."/>
            <person name="Tomsovsky M."/>
            <person name="Tulloss R.E."/>
            <person name="Uehling J."/>
            <person name="Grigoriev I.V."/>
            <person name="Vagvolgyi C."/>
            <person name="Papp T."/>
            <person name="Martin F.M."/>
            <person name="Miettinen O."/>
            <person name="Hibbett D.S."/>
            <person name="Nagy L.G."/>
        </authorList>
    </citation>
    <scope>NUCLEOTIDE SEQUENCE [LARGE SCALE GENOMIC DNA]</scope>
    <source>
        <strain evidence="2 3">CBS 166.37</strain>
    </source>
</reference>
<evidence type="ECO:0000313" key="2">
    <source>
        <dbReference type="EMBL" id="TFK36963.1"/>
    </source>
</evidence>
<dbReference type="OrthoDB" id="3046318at2759"/>
<keyword evidence="1" id="KW-0472">Membrane</keyword>
<evidence type="ECO:0000256" key="1">
    <source>
        <dbReference type="SAM" id="Phobius"/>
    </source>
</evidence>
<accession>A0A5C3LX44</accession>
<dbReference type="EMBL" id="ML213611">
    <property type="protein sequence ID" value="TFK36963.1"/>
    <property type="molecule type" value="Genomic_DNA"/>
</dbReference>
<feature type="transmembrane region" description="Helical" evidence="1">
    <location>
        <begin position="80"/>
        <end position="102"/>
    </location>
</feature>
<dbReference type="AlphaFoldDB" id="A0A5C3LX44"/>
<dbReference type="SUPFAM" id="SSF81321">
    <property type="entry name" value="Family A G protein-coupled receptor-like"/>
    <property type="match status" value="1"/>
</dbReference>
<keyword evidence="3" id="KW-1185">Reference proteome</keyword>
<proteinExistence type="predicted"/>
<feature type="transmembrane region" description="Helical" evidence="1">
    <location>
        <begin position="169"/>
        <end position="192"/>
    </location>
</feature>
<dbReference type="Proteomes" id="UP000308652">
    <property type="component" value="Unassembled WGS sequence"/>
</dbReference>
<evidence type="ECO:0008006" key="4">
    <source>
        <dbReference type="Google" id="ProtNLM"/>
    </source>
</evidence>
<gene>
    <name evidence="2" type="ORF">BDQ12DRAFT_232379</name>
</gene>
<feature type="transmembrane region" description="Helical" evidence="1">
    <location>
        <begin position="213"/>
        <end position="235"/>
    </location>
</feature>
<keyword evidence="1" id="KW-1133">Transmembrane helix</keyword>
<dbReference type="STRING" id="68775.A0A5C3LX44"/>